<reference evidence="6" key="2">
    <citation type="submission" date="2021-11" db="EMBL/GenBank/DDBJ databases">
        <authorList>
            <consortium name="Genoscope - CEA"/>
            <person name="William W."/>
        </authorList>
    </citation>
    <scope>NUCLEOTIDE SEQUENCE</scope>
</reference>
<proteinExistence type="predicted"/>
<dbReference type="GO" id="GO:0042799">
    <property type="term" value="F:histone H4K20 methyltransferase activity"/>
    <property type="evidence" value="ECO:0007669"/>
    <property type="project" value="TreeGrafter"/>
</dbReference>
<keyword evidence="2" id="KW-0808">Transferase</keyword>
<evidence type="ECO:0000313" key="7">
    <source>
        <dbReference type="Proteomes" id="UP000789595"/>
    </source>
</evidence>
<dbReference type="PANTHER" id="PTHR46402">
    <property type="entry name" value="SET AND MYND DOMAIN-CONTAINING PROTEIN 5"/>
    <property type="match status" value="1"/>
</dbReference>
<dbReference type="CDD" id="cd20071">
    <property type="entry name" value="SET_SMYD"/>
    <property type="match status" value="1"/>
</dbReference>
<dbReference type="EMBL" id="CAKKNE010000006">
    <property type="protein sequence ID" value="CAH0379489.1"/>
    <property type="molecule type" value="Genomic_DNA"/>
</dbReference>
<organism evidence="5">
    <name type="scientific">Pelagomonas calceolata</name>
    <dbReference type="NCBI Taxonomy" id="35677"/>
    <lineage>
        <taxon>Eukaryota</taxon>
        <taxon>Sar</taxon>
        <taxon>Stramenopiles</taxon>
        <taxon>Ochrophyta</taxon>
        <taxon>Pelagophyceae</taxon>
        <taxon>Pelagomonadales</taxon>
        <taxon>Pelagomonadaceae</taxon>
        <taxon>Pelagomonas</taxon>
    </lineage>
</organism>
<dbReference type="AlphaFoldDB" id="A0A7S4A1D5"/>
<keyword evidence="1" id="KW-0489">Methyltransferase</keyword>
<accession>A0A7S4A1D5</accession>
<protein>
    <recommendedName>
        <fullName evidence="4">SET domain-containing protein</fullName>
    </recommendedName>
</protein>
<evidence type="ECO:0000256" key="1">
    <source>
        <dbReference type="ARBA" id="ARBA00022603"/>
    </source>
</evidence>
<evidence type="ECO:0000256" key="3">
    <source>
        <dbReference type="ARBA" id="ARBA00022691"/>
    </source>
</evidence>
<reference evidence="5" key="1">
    <citation type="submission" date="2021-01" db="EMBL/GenBank/DDBJ databases">
        <authorList>
            <person name="Corre E."/>
            <person name="Pelletier E."/>
            <person name="Niang G."/>
            <person name="Scheremetjew M."/>
            <person name="Finn R."/>
            <person name="Kale V."/>
            <person name="Holt S."/>
            <person name="Cochrane G."/>
            <person name="Meng A."/>
            <person name="Brown T."/>
            <person name="Cohen L."/>
        </authorList>
    </citation>
    <scope>NUCLEOTIDE SEQUENCE</scope>
    <source>
        <strain evidence="5">CCMP1756</strain>
    </source>
</reference>
<feature type="domain" description="SET" evidence="4">
    <location>
        <begin position="1"/>
        <end position="221"/>
    </location>
</feature>
<keyword evidence="7" id="KW-1185">Reference proteome</keyword>
<evidence type="ECO:0000259" key="4">
    <source>
        <dbReference type="PROSITE" id="PS50280"/>
    </source>
</evidence>
<dbReference type="Gene3D" id="2.170.270.10">
    <property type="entry name" value="SET domain"/>
    <property type="match status" value="1"/>
</dbReference>
<dbReference type="SUPFAM" id="SSF82199">
    <property type="entry name" value="SET domain"/>
    <property type="match status" value="1"/>
</dbReference>
<dbReference type="PROSITE" id="PS50280">
    <property type="entry name" value="SET"/>
    <property type="match status" value="1"/>
</dbReference>
<keyword evidence="3" id="KW-0949">S-adenosyl-L-methionine</keyword>
<evidence type="ECO:0000313" key="5">
    <source>
        <dbReference type="EMBL" id="CAE0700725.1"/>
    </source>
</evidence>
<evidence type="ECO:0000256" key="2">
    <source>
        <dbReference type="ARBA" id="ARBA00022679"/>
    </source>
</evidence>
<dbReference type="GO" id="GO:0032259">
    <property type="term" value="P:methylation"/>
    <property type="evidence" value="ECO:0007669"/>
    <property type="project" value="UniProtKB-KW"/>
</dbReference>
<dbReference type="Proteomes" id="UP000789595">
    <property type="component" value="Unassembled WGS sequence"/>
</dbReference>
<gene>
    <name evidence="5" type="ORF">PCAL00307_LOCUS16161</name>
    <name evidence="6" type="ORF">PECAL_6P11140</name>
</gene>
<sequence length="274" mass="30227">MVEVREVGQVLGLGLVATAPVAAGATVLEEEPLWTVSIEKIFNDHAFLQRKDVQAIVAAVAAGDTAPERANALMRLYAGHALSRLDDDVKAKVWRLADSIRDAQSGDRCLVSVGLEEDEFAGRFGDVVDVSDDGDERAICKVRLDNEEHDFPRWRLKTARGLWRTNAVEFQGVGYVYERLSRVNHACGRGANCERVFNGERCALVATRSVKAGGELLLDYGDESERLLPSQTRRDRLFRAYGFACICDSCRAAYANYDAAELVNGDELRSVKSI</sequence>
<evidence type="ECO:0000313" key="6">
    <source>
        <dbReference type="EMBL" id="CAH0379489.1"/>
    </source>
</evidence>
<dbReference type="EMBL" id="HBIW01018768">
    <property type="protein sequence ID" value="CAE0700725.1"/>
    <property type="molecule type" value="Transcribed_RNA"/>
</dbReference>
<dbReference type="OrthoDB" id="265717at2759"/>
<dbReference type="PANTHER" id="PTHR46402:SF2">
    <property type="entry name" value="HISTONE-LYSINE N-TRIMETHYLTRANSFERASE SMYD5"/>
    <property type="match status" value="1"/>
</dbReference>
<dbReference type="InterPro" id="IPR046341">
    <property type="entry name" value="SET_dom_sf"/>
</dbReference>
<name>A0A7S4A1D5_9STRA</name>
<dbReference type="Pfam" id="PF00856">
    <property type="entry name" value="SET"/>
    <property type="match status" value="1"/>
</dbReference>
<dbReference type="InterPro" id="IPR001214">
    <property type="entry name" value="SET_dom"/>
</dbReference>
<dbReference type="GO" id="GO:0045814">
    <property type="term" value="P:negative regulation of gene expression, epigenetic"/>
    <property type="evidence" value="ECO:0007669"/>
    <property type="project" value="TreeGrafter"/>
</dbReference>